<comment type="caution">
    <text evidence="9">The sequence shown here is derived from an EMBL/GenBank/DDBJ whole genome shotgun (WGS) entry which is preliminary data.</text>
</comment>
<comment type="function">
    <text evidence="7">Iron-storage protein.</text>
</comment>
<dbReference type="InterPro" id="IPR009040">
    <property type="entry name" value="Ferritin-like_diiron"/>
</dbReference>
<reference evidence="9" key="2">
    <citation type="journal article" date="2021" name="PeerJ">
        <title>Extensive microbial diversity within the chicken gut microbiome revealed by metagenomics and culture.</title>
        <authorList>
            <person name="Gilroy R."/>
            <person name="Ravi A."/>
            <person name="Getino M."/>
            <person name="Pursley I."/>
            <person name="Horton D.L."/>
            <person name="Alikhan N.F."/>
            <person name="Baker D."/>
            <person name="Gharbi K."/>
            <person name="Hall N."/>
            <person name="Watson M."/>
            <person name="Adriaenssens E.M."/>
            <person name="Foster-Nyarko E."/>
            <person name="Jarju S."/>
            <person name="Secka A."/>
            <person name="Antonio M."/>
            <person name="Oren A."/>
            <person name="Chaudhuri R.R."/>
            <person name="La Ragione R."/>
            <person name="Hildebrand F."/>
            <person name="Pallen M.J."/>
        </authorList>
    </citation>
    <scope>NUCLEOTIDE SEQUENCE</scope>
    <source>
        <strain evidence="9">B3-4054</strain>
    </source>
</reference>
<evidence type="ECO:0000256" key="2">
    <source>
        <dbReference type="ARBA" id="ARBA00022434"/>
    </source>
</evidence>
<dbReference type="InterPro" id="IPR008331">
    <property type="entry name" value="Ferritin_DPS_dom"/>
</dbReference>
<dbReference type="AlphaFoldDB" id="A0A9D9EQS3"/>
<keyword evidence="3 6" id="KW-0479">Metal-binding</keyword>
<dbReference type="PANTHER" id="PTHR11431:SF127">
    <property type="entry name" value="BACTERIAL NON-HEME FERRITIN"/>
    <property type="match status" value="1"/>
</dbReference>
<evidence type="ECO:0000256" key="3">
    <source>
        <dbReference type="ARBA" id="ARBA00022723"/>
    </source>
</evidence>
<dbReference type="EMBL" id="JADIMS010000152">
    <property type="protein sequence ID" value="MBO8451046.1"/>
    <property type="molecule type" value="Genomic_DNA"/>
</dbReference>
<dbReference type="PANTHER" id="PTHR11431">
    <property type="entry name" value="FERRITIN"/>
    <property type="match status" value="1"/>
</dbReference>
<feature type="domain" description="Ferritin-like diiron" evidence="8">
    <location>
        <begin position="1"/>
        <end position="145"/>
    </location>
</feature>
<keyword evidence="5 6" id="KW-0408">Iron</keyword>
<evidence type="ECO:0000313" key="10">
    <source>
        <dbReference type="Proteomes" id="UP000823616"/>
    </source>
</evidence>
<organism evidence="9 10">
    <name type="scientific">Candidatus Avitreponema avistercoris</name>
    <dbReference type="NCBI Taxonomy" id="2840705"/>
    <lineage>
        <taxon>Bacteria</taxon>
        <taxon>Pseudomonadati</taxon>
        <taxon>Spirochaetota</taxon>
        <taxon>Spirochaetia</taxon>
        <taxon>Spirochaetales</taxon>
        <taxon>Candidatus Avitreponema</taxon>
    </lineage>
</organism>
<dbReference type="CDD" id="cd01055">
    <property type="entry name" value="Nonheme_Ferritin"/>
    <property type="match status" value="1"/>
</dbReference>
<feature type="binding site" evidence="6">
    <location>
        <position position="94"/>
    </location>
    <ligand>
        <name>Fe cation</name>
        <dbReference type="ChEBI" id="CHEBI:24875"/>
        <label>1</label>
    </ligand>
</feature>
<evidence type="ECO:0000256" key="1">
    <source>
        <dbReference type="ARBA" id="ARBA00006950"/>
    </source>
</evidence>
<dbReference type="GO" id="GO:0006879">
    <property type="term" value="P:intracellular iron ion homeostasis"/>
    <property type="evidence" value="ECO:0007669"/>
    <property type="project" value="UniProtKB-KW"/>
</dbReference>
<evidence type="ECO:0000256" key="5">
    <source>
        <dbReference type="ARBA" id="ARBA00023004"/>
    </source>
</evidence>
<dbReference type="PROSITE" id="PS50905">
    <property type="entry name" value="FERRITIN_LIKE"/>
    <property type="match status" value="1"/>
</dbReference>
<evidence type="ECO:0000259" key="8">
    <source>
        <dbReference type="PROSITE" id="PS50905"/>
    </source>
</evidence>
<dbReference type="InterPro" id="IPR009078">
    <property type="entry name" value="Ferritin-like_SF"/>
</dbReference>
<dbReference type="SUPFAM" id="SSF47240">
    <property type="entry name" value="Ferritin-like"/>
    <property type="match status" value="1"/>
</dbReference>
<keyword evidence="2 7" id="KW-0409">Iron storage</keyword>
<keyword evidence="7" id="KW-0963">Cytoplasm</keyword>
<dbReference type="EC" id="1.16.3.2" evidence="7"/>
<dbReference type="Gene3D" id="1.20.1260.10">
    <property type="match status" value="1"/>
</dbReference>
<dbReference type="Proteomes" id="UP000823616">
    <property type="component" value="Unassembled WGS sequence"/>
</dbReference>
<comment type="similarity">
    <text evidence="1 7">Belongs to the ferritin family. Prokaryotic subfamily.</text>
</comment>
<feature type="binding site" evidence="6">
    <location>
        <position position="127"/>
    </location>
    <ligand>
        <name>Fe cation</name>
        <dbReference type="ChEBI" id="CHEBI:24875"/>
        <label>1</label>
    </ligand>
</feature>
<dbReference type="InterPro" id="IPR001519">
    <property type="entry name" value="Ferritin"/>
</dbReference>
<gene>
    <name evidence="9" type="ORF">IAA96_08085</name>
</gene>
<dbReference type="GO" id="GO:0042802">
    <property type="term" value="F:identical protein binding"/>
    <property type="evidence" value="ECO:0007669"/>
    <property type="project" value="UniProtKB-ARBA"/>
</dbReference>
<reference evidence="9" key="1">
    <citation type="submission" date="2020-10" db="EMBL/GenBank/DDBJ databases">
        <authorList>
            <person name="Gilroy R."/>
        </authorList>
    </citation>
    <scope>NUCLEOTIDE SEQUENCE</scope>
    <source>
        <strain evidence="9">B3-4054</strain>
    </source>
</reference>
<dbReference type="InterPro" id="IPR041719">
    <property type="entry name" value="Ferritin_prok"/>
</dbReference>
<feature type="binding site" evidence="6">
    <location>
        <position position="17"/>
    </location>
    <ligand>
        <name>Fe cation</name>
        <dbReference type="ChEBI" id="CHEBI:24875"/>
        <label>1</label>
    </ligand>
</feature>
<sequence length="171" mass="19618">MLDHAVAKLLNEQVNKEFYSAYLYLDFSNYYSAKGLNGFANWYRVQAREEQDHALMIYDYLLENNAPVTLDAIAAPDKKFEDFAQPLHAALAHEEYVTSLIHRIYAAAADVKDYRTMKFLDWFVAEQGEEEKNTHELISRMDLFGGKPESLYMLDKDLAARTYSAPAVSAD</sequence>
<dbReference type="FunFam" id="1.20.1260.10:FF:000001">
    <property type="entry name" value="Non-heme ferritin"/>
    <property type="match status" value="1"/>
</dbReference>
<dbReference type="GO" id="GO:0006826">
    <property type="term" value="P:iron ion transport"/>
    <property type="evidence" value="ECO:0007669"/>
    <property type="project" value="InterPro"/>
</dbReference>
<comment type="catalytic activity">
    <reaction evidence="7">
        <text>4 Fe(2+) + O2 + 6 H2O = 4 iron(III) oxide-hydroxide + 12 H(+)</text>
        <dbReference type="Rhea" id="RHEA:11972"/>
        <dbReference type="ChEBI" id="CHEBI:15377"/>
        <dbReference type="ChEBI" id="CHEBI:15378"/>
        <dbReference type="ChEBI" id="CHEBI:15379"/>
        <dbReference type="ChEBI" id="CHEBI:29033"/>
        <dbReference type="ChEBI" id="CHEBI:78619"/>
        <dbReference type="EC" id="1.16.3.2"/>
    </reaction>
</comment>
<dbReference type="InterPro" id="IPR012347">
    <property type="entry name" value="Ferritin-like"/>
</dbReference>
<dbReference type="Pfam" id="PF00210">
    <property type="entry name" value="Ferritin"/>
    <property type="match status" value="1"/>
</dbReference>
<name>A0A9D9EQS3_9SPIR</name>
<dbReference type="GO" id="GO:0008199">
    <property type="term" value="F:ferric iron binding"/>
    <property type="evidence" value="ECO:0007669"/>
    <property type="project" value="InterPro"/>
</dbReference>
<feature type="binding site" evidence="6">
    <location>
        <position position="53"/>
    </location>
    <ligand>
        <name>Fe cation</name>
        <dbReference type="ChEBI" id="CHEBI:24875"/>
        <label>1</label>
    </ligand>
</feature>
<evidence type="ECO:0000256" key="7">
    <source>
        <dbReference type="RuleBase" id="RU361145"/>
    </source>
</evidence>
<dbReference type="GO" id="GO:0008198">
    <property type="term" value="F:ferrous iron binding"/>
    <property type="evidence" value="ECO:0007669"/>
    <property type="project" value="TreeGrafter"/>
</dbReference>
<comment type="subcellular location">
    <subcellularLocation>
        <location evidence="7">Cytoplasm</location>
    </subcellularLocation>
</comment>
<feature type="binding site" evidence="6">
    <location>
        <position position="50"/>
    </location>
    <ligand>
        <name>Fe cation</name>
        <dbReference type="ChEBI" id="CHEBI:24875"/>
        <label>1</label>
    </ligand>
</feature>
<keyword evidence="4" id="KW-0560">Oxidoreductase</keyword>
<protein>
    <recommendedName>
        <fullName evidence="7">Ferritin</fullName>
        <ecNumber evidence="7">1.16.3.2</ecNumber>
    </recommendedName>
</protein>
<evidence type="ECO:0000256" key="6">
    <source>
        <dbReference type="PIRSR" id="PIRSR601519-1"/>
    </source>
</evidence>
<evidence type="ECO:0000256" key="4">
    <source>
        <dbReference type="ARBA" id="ARBA00023002"/>
    </source>
</evidence>
<evidence type="ECO:0000313" key="9">
    <source>
        <dbReference type="EMBL" id="MBO8451046.1"/>
    </source>
</evidence>
<dbReference type="GO" id="GO:0005829">
    <property type="term" value="C:cytosol"/>
    <property type="evidence" value="ECO:0007669"/>
    <property type="project" value="TreeGrafter"/>
</dbReference>
<dbReference type="GO" id="GO:0004322">
    <property type="term" value="F:ferroxidase activity"/>
    <property type="evidence" value="ECO:0007669"/>
    <property type="project" value="TreeGrafter"/>
</dbReference>
<accession>A0A9D9EQS3</accession>
<proteinExistence type="inferred from homology"/>